<keyword evidence="9 11" id="KW-0472">Membrane</keyword>
<feature type="domain" description="TonB-dependent receptor-like beta-barrel" evidence="13">
    <location>
        <begin position="277"/>
        <end position="715"/>
    </location>
</feature>
<evidence type="ECO:0000256" key="9">
    <source>
        <dbReference type="ARBA" id="ARBA00023136"/>
    </source>
</evidence>
<sequence length="758" mass="85655">MKNLFFASVFFFSLYFAHSQQVFKGKIIDSENGTPLTNVTIKNAQNNSVYNSNNLGQFELPSKGMYNFSKAGYHEKQIEISKPEYIIIQLELNPSNLNEVIVNANHIPQKLQKANTTINIITSKDIQRGNTTNVLDVLNRVPGVFMQSGSLNTNKISIRGIGSRNLYGTSKIRAYFQDIPLTSGNGETTIEDFELGSISRFEIIKGAGSSIYGAGLGGTIHLIPQNAYLNQTTAQSDISFGSFGLMKSILNVNHGNKKHSFRAVYSNTHSDGYRDNNNYDRQTFTINTNHFLSNKDDITLLGSYTDLKGFIPSSINENDYLNNPKTAAFTWAQSKGYEDSKRGILGLSWNHQYNSNTKQITSVFSSFKEAYEPRPFDILTENTSAIGIRSRVLGTSKKLNWTLGGELFKDIYKSRNYENLYQNHPEGTGSVEGDKFSDFKEKRTYYNLFFETNYNLSEKTTFSVGLNFNKTSYNLIDRFVIDENPDQSGSYNFKGMLSPKFGISHVFSQNINIYSNVSHGFSPPTTAETLLPEGLINTNIKPETAWNFEVGTRSAFFNNRLQCNLALYRLDVRDLLVPRRTGNDQFIGVNAGRTLHNGLEMVLKYQWLQSKNTSINHYVSYTLNDFKFKEFIDDGNNFSGNKLTGVPSNLLNTGIDFDTELGFFVTINYQYLGRIPMTDSNTLFTDSYSLTNFKLGYKHHINKNLKLNAYFGINNMLDKHYASQILINAIGFGGSAPRYYYPGNPVNYYTGINISYLF</sequence>
<dbReference type="AlphaFoldDB" id="A0A4R1RL53"/>
<keyword evidence="16" id="KW-1185">Reference proteome</keyword>
<name>A0A4R1RL53_9FLAO</name>
<keyword evidence="6" id="KW-0408">Iron</keyword>
<dbReference type="PANTHER" id="PTHR32552:SF81">
    <property type="entry name" value="TONB-DEPENDENT OUTER MEMBRANE RECEPTOR"/>
    <property type="match status" value="1"/>
</dbReference>
<keyword evidence="7" id="KW-0406">Ion transport</keyword>
<evidence type="ECO:0000256" key="3">
    <source>
        <dbReference type="ARBA" id="ARBA00022452"/>
    </source>
</evidence>
<dbReference type="PANTHER" id="PTHR32552">
    <property type="entry name" value="FERRICHROME IRON RECEPTOR-RELATED"/>
    <property type="match status" value="1"/>
</dbReference>
<organism evidence="15 16">
    <name type="scientific">Mariniflexile fucanivorans</name>
    <dbReference type="NCBI Taxonomy" id="264023"/>
    <lineage>
        <taxon>Bacteria</taxon>
        <taxon>Pseudomonadati</taxon>
        <taxon>Bacteroidota</taxon>
        <taxon>Flavobacteriia</taxon>
        <taxon>Flavobacteriales</taxon>
        <taxon>Flavobacteriaceae</taxon>
        <taxon>Mariniflexile</taxon>
    </lineage>
</organism>
<keyword evidence="4" id="KW-0410">Iron transport</keyword>
<evidence type="ECO:0000256" key="11">
    <source>
        <dbReference type="PROSITE-ProRule" id="PRU01360"/>
    </source>
</evidence>
<reference evidence="15 16" key="1">
    <citation type="submission" date="2019-03" db="EMBL/GenBank/DDBJ databases">
        <title>Genomic Encyclopedia of Type Strains, Phase IV (KMG-IV): sequencing the most valuable type-strain genomes for metagenomic binning, comparative biology and taxonomic classification.</title>
        <authorList>
            <person name="Goeker M."/>
        </authorList>
    </citation>
    <scope>NUCLEOTIDE SEQUENCE [LARGE SCALE GENOMIC DNA]</scope>
    <source>
        <strain evidence="15 16">DSM 18792</strain>
    </source>
</reference>
<evidence type="ECO:0000256" key="2">
    <source>
        <dbReference type="ARBA" id="ARBA00022448"/>
    </source>
</evidence>
<keyword evidence="15" id="KW-0675">Receptor</keyword>
<dbReference type="InterPro" id="IPR000531">
    <property type="entry name" value="Beta-barrel_TonB"/>
</dbReference>
<evidence type="ECO:0000256" key="8">
    <source>
        <dbReference type="ARBA" id="ARBA00023077"/>
    </source>
</evidence>
<keyword evidence="2 11" id="KW-0813">Transport</keyword>
<accession>A0A4R1RL53</accession>
<dbReference type="PROSITE" id="PS52016">
    <property type="entry name" value="TONB_DEPENDENT_REC_3"/>
    <property type="match status" value="1"/>
</dbReference>
<evidence type="ECO:0000313" key="15">
    <source>
        <dbReference type="EMBL" id="TCL66943.1"/>
    </source>
</evidence>
<dbReference type="RefSeq" id="WP_243652209.1">
    <property type="nucleotide sequence ID" value="NZ_OX156936.1"/>
</dbReference>
<evidence type="ECO:0000256" key="1">
    <source>
        <dbReference type="ARBA" id="ARBA00004571"/>
    </source>
</evidence>
<evidence type="ECO:0000256" key="6">
    <source>
        <dbReference type="ARBA" id="ARBA00023004"/>
    </source>
</evidence>
<gene>
    <name evidence="15" type="ORF">EV196_103364</name>
</gene>
<protein>
    <submittedName>
        <fullName evidence="15">Iron complex outermembrane receptor protein</fullName>
    </submittedName>
</protein>
<comment type="caution">
    <text evidence="15">The sequence shown here is derived from an EMBL/GenBank/DDBJ whole genome shotgun (WGS) entry which is preliminary data.</text>
</comment>
<evidence type="ECO:0000259" key="14">
    <source>
        <dbReference type="Pfam" id="PF07715"/>
    </source>
</evidence>
<dbReference type="Pfam" id="PF07715">
    <property type="entry name" value="Plug"/>
    <property type="match status" value="1"/>
</dbReference>
<dbReference type="Gene3D" id="2.40.170.20">
    <property type="entry name" value="TonB-dependent receptor, beta-barrel domain"/>
    <property type="match status" value="1"/>
</dbReference>
<dbReference type="InterPro" id="IPR012910">
    <property type="entry name" value="Plug_dom"/>
</dbReference>
<evidence type="ECO:0000259" key="13">
    <source>
        <dbReference type="Pfam" id="PF00593"/>
    </source>
</evidence>
<dbReference type="GO" id="GO:0006826">
    <property type="term" value="P:iron ion transport"/>
    <property type="evidence" value="ECO:0007669"/>
    <property type="project" value="UniProtKB-KW"/>
</dbReference>
<dbReference type="InterPro" id="IPR036942">
    <property type="entry name" value="Beta-barrel_TonB_sf"/>
</dbReference>
<keyword evidence="10 11" id="KW-0998">Cell outer membrane</keyword>
<keyword evidence="5 11" id="KW-0812">Transmembrane</keyword>
<evidence type="ECO:0000256" key="10">
    <source>
        <dbReference type="ARBA" id="ARBA00023237"/>
    </source>
</evidence>
<dbReference type="InterPro" id="IPR039426">
    <property type="entry name" value="TonB-dep_rcpt-like"/>
</dbReference>
<dbReference type="CDD" id="cd01347">
    <property type="entry name" value="ligand_gated_channel"/>
    <property type="match status" value="1"/>
</dbReference>
<comment type="subcellular location">
    <subcellularLocation>
        <location evidence="1 11">Cell outer membrane</location>
        <topology evidence="1 11">Multi-pass membrane protein</topology>
    </subcellularLocation>
</comment>
<keyword evidence="3 11" id="KW-1134">Transmembrane beta strand</keyword>
<proteinExistence type="inferred from homology"/>
<feature type="domain" description="TonB-dependent receptor plug" evidence="14">
    <location>
        <begin position="111"/>
        <end position="218"/>
    </location>
</feature>
<dbReference type="Gene3D" id="2.170.130.10">
    <property type="entry name" value="TonB-dependent receptor, plug domain"/>
    <property type="match status" value="1"/>
</dbReference>
<evidence type="ECO:0000256" key="5">
    <source>
        <dbReference type="ARBA" id="ARBA00022692"/>
    </source>
</evidence>
<evidence type="ECO:0000256" key="4">
    <source>
        <dbReference type="ARBA" id="ARBA00022496"/>
    </source>
</evidence>
<dbReference type="Proteomes" id="UP000295455">
    <property type="component" value="Unassembled WGS sequence"/>
</dbReference>
<dbReference type="GO" id="GO:0009279">
    <property type="term" value="C:cell outer membrane"/>
    <property type="evidence" value="ECO:0007669"/>
    <property type="project" value="UniProtKB-SubCell"/>
</dbReference>
<evidence type="ECO:0000256" key="12">
    <source>
        <dbReference type="RuleBase" id="RU003357"/>
    </source>
</evidence>
<evidence type="ECO:0000313" key="16">
    <source>
        <dbReference type="Proteomes" id="UP000295455"/>
    </source>
</evidence>
<keyword evidence="8 12" id="KW-0798">TonB box</keyword>
<dbReference type="Pfam" id="PF00593">
    <property type="entry name" value="TonB_dep_Rec_b-barrel"/>
    <property type="match status" value="1"/>
</dbReference>
<evidence type="ECO:0000256" key="7">
    <source>
        <dbReference type="ARBA" id="ARBA00023065"/>
    </source>
</evidence>
<dbReference type="SUPFAM" id="SSF56935">
    <property type="entry name" value="Porins"/>
    <property type="match status" value="1"/>
</dbReference>
<dbReference type="InterPro" id="IPR037066">
    <property type="entry name" value="Plug_dom_sf"/>
</dbReference>
<dbReference type="EMBL" id="SLUP01000003">
    <property type="protein sequence ID" value="TCL66943.1"/>
    <property type="molecule type" value="Genomic_DNA"/>
</dbReference>
<comment type="similarity">
    <text evidence="11 12">Belongs to the TonB-dependent receptor family.</text>
</comment>